<evidence type="ECO:0000313" key="3">
    <source>
        <dbReference type="Proteomes" id="UP001153269"/>
    </source>
</evidence>
<evidence type="ECO:0000256" key="1">
    <source>
        <dbReference type="SAM" id="MobiDB-lite"/>
    </source>
</evidence>
<name>A0A9N7ZBC2_PLEPL</name>
<organism evidence="2 3">
    <name type="scientific">Pleuronectes platessa</name>
    <name type="common">European plaice</name>
    <dbReference type="NCBI Taxonomy" id="8262"/>
    <lineage>
        <taxon>Eukaryota</taxon>
        <taxon>Metazoa</taxon>
        <taxon>Chordata</taxon>
        <taxon>Craniata</taxon>
        <taxon>Vertebrata</taxon>
        <taxon>Euteleostomi</taxon>
        <taxon>Actinopterygii</taxon>
        <taxon>Neopterygii</taxon>
        <taxon>Teleostei</taxon>
        <taxon>Neoteleostei</taxon>
        <taxon>Acanthomorphata</taxon>
        <taxon>Carangaria</taxon>
        <taxon>Pleuronectiformes</taxon>
        <taxon>Pleuronectoidei</taxon>
        <taxon>Pleuronectidae</taxon>
        <taxon>Pleuronectes</taxon>
    </lineage>
</organism>
<gene>
    <name evidence="2" type="ORF">PLEPLA_LOCUS43280</name>
</gene>
<protein>
    <submittedName>
        <fullName evidence="2">Uncharacterized protein</fullName>
    </submittedName>
</protein>
<feature type="region of interest" description="Disordered" evidence="1">
    <location>
        <begin position="79"/>
        <end position="108"/>
    </location>
</feature>
<dbReference type="Proteomes" id="UP001153269">
    <property type="component" value="Unassembled WGS sequence"/>
</dbReference>
<reference evidence="2" key="1">
    <citation type="submission" date="2020-03" db="EMBL/GenBank/DDBJ databases">
        <authorList>
            <person name="Weist P."/>
        </authorList>
    </citation>
    <scope>NUCLEOTIDE SEQUENCE</scope>
</reference>
<comment type="caution">
    <text evidence="2">The sequence shown here is derived from an EMBL/GenBank/DDBJ whole genome shotgun (WGS) entry which is preliminary data.</text>
</comment>
<feature type="compositionally biased region" description="Basic and acidic residues" evidence="1">
    <location>
        <begin position="14"/>
        <end position="41"/>
    </location>
</feature>
<dbReference type="EMBL" id="CADEAL010004258">
    <property type="protein sequence ID" value="CAB1455504.1"/>
    <property type="molecule type" value="Genomic_DNA"/>
</dbReference>
<proteinExistence type="predicted"/>
<keyword evidence="3" id="KW-1185">Reference proteome</keyword>
<sequence length="153" mass="16037">MAGEILADSPLTDRQGDQSKVNDGEGGRRKKDGGARDNNRMNDRIQVFGFARQTTSQLPPLPPGQSMISDFSTIIGHQSREARRNASAWSGGMVTRRGGGGGGGGGGQGMPHNEVVKALTNVETAAMIVVGVVGCPSGLGSLKTIFDECKRRL</sequence>
<feature type="region of interest" description="Disordered" evidence="1">
    <location>
        <begin position="1"/>
        <end position="41"/>
    </location>
</feature>
<dbReference type="AlphaFoldDB" id="A0A9N7ZBC2"/>
<accession>A0A9N7ZBC2</accession>
<evidence type="ECO:0000313" key="2">
    <source>
        <dbReference type="EMBL" id="CAB1455504.1"/>
    </source>
</evidence>
<feature type="compositionally biased region" description="Gly residues" evidence="1">
    <location>
        <begin position="97"/>
        <end position="108"/>
    </location>
</feature>